<gene>
    <name evidence="1" type="ORF">GGQ73_003180</name>
</gene>
<sequence>MGTKITNSVDIDLDEGQAAGLVNADNDGTSVIDEDTVGIIDPALDPDIINEDEHPLDKLPPHAVLNKDGTVTLPLAYPKTLRTQKGGKIKETTYDSLTFHRLNGADTRAVSAASEESMSVVAFSRSTKITQVVMNALFDRMDAKDINDSAKVLNHFLNNGPKSGR</sequence>
<dbReference type="InterPro" id="IPR019289">
    <property type="entry name" value="Phage_tail_E/E"/>
</dbReference>
<name>A0A7W6CA10_9HYPH</name>
<dbReference type="Pfam" id="PF10109">
    <property type="entry name" value="Phage_TAC_7"/>
    <property type="match status" value="1"/>
</dbReference>
<keyword evidence="2" id="KW-1185">Reference proteome</keyword>
<dbReference type="EMBL" id="JACIDV010000009">
    <property type="protein sequence ID" value="MBB3947214.1"/>
    <property type="molecule type" value="Genomic_DNA"/>
</dbReference>
<accession>A0A7W6CA10</accession>
<protein>
    <recommendedName>
        <fullName evidence="3">Phage tail assembly protein</fullName>
    </recommendedName>
</protein>
<evidence type="ECO:0000313" key="1">
    <source>
        <dbReference type="EMBL" id="MBB3947214.1"/>
    </source>
</evidence>
<evidence type="ECO:0000313" key="2">
    <source>
        <dbReference type="Proteomes" id="UP000565286"/>
    </source>
</evidence>
<reference evidence="1 2" key="1">
    <citation type="submission" date="2020-08" db="EMBL/GenBank/DDBJ databases">
        <title>Genomic Encyclopedia of Type Strains, Phase IV (KMG-IV): sequencing the most valuable type-strain genomes for metagenomic binning, comparative biology and taxonomic classification.</title>
        <authorList>
            <person name="Goeker M."/>
        </authorList>
    </citation>
    <scope>NUCLEOTIDE SEQUENCE [LARGE SCALE GENOMIC DNA]</scope>
    <source>
        <strain evidence="1 2">DSM 26438</strain>
    </source>
</reference>
<comment type="caution">
    <text evidence="1">The sequence shown here is derived from an EMBL/GenBank/DDBJ whole genome shotgun (WGS) entry which is preliminary data.</text>
</comment>
<proteinExistence type="predicted"/>
<dbReference type="AlphaFoldDB" id="A0A7W6CA10"/>
<dbReference type="RefSeq" id="WP_183897071.1">
    <property type="nucleotide sequence ID" value="NZ_JACIDV010000009.1"/>
</dbReference>
<evidence type="ECO:0008006" key="3">
    <source>
        <dbReference type="Google" id="ProtNLM"/>
    </source>
</evidence>
<dbReference type="Proteomes" id="UP000565286">
    <property type="component" value="Unassembled WGS sequence"/>
</dbReference>
<organism evidence="1 2">
    <name type="scientific">Rhizobium skierniewicense</name>
    <dbReference type="NCBI Taxonomy" id="984260"/>
    <lineage>
        <taxon>Bacteria</taxon>
        <taxon>Pseudomonadati</taxon>
        <taxon>Pseudomonadota</taxon>
        <taxon>Alphaproteobacteria</taxon>
        <taxon>Hyphomicrobiales</taxon>
        <taxon>Rhizobiaceae</taxon>
        <taxon>Rhizobium/Agrobacterium group</taxon>
        <taxon>Rhizobium</taxon>
    </lineage>
</organism>